<dbReference type="OrthoDB" id="2824656at2759"/>
<evidence type="ECO:0000313" key="2">
    <source>
        <dbReference type="Proteomes" id="UP000284706"/>
    </source>
</evidence>
<dbReference type="InParanoid" id="A0A409Y787"/>
<evidence type="ECO:0008006" key="3">
    <source>
        <dbReference type="Google" id="ProtNLM"/>
    </source>
</evidence>
<name>A0A409Y787_9AGAR</name>
<evidence type="ECO:0000313" key="1">
    <source>
        <dbReference type="EMBL" id="PPQ98860.1"/>
    </source>
</evidence>
<sequence length="206" mass="23542">MSSIISQILKLKVRPSFTVESLDFKLLRESAASEGVKEQYYGLCTDEPNTLLWVINWPADSRSAEQKQVEYGSQSFREAVKGLDIQSTPSSWYLPFKNADLARPALTAPVCQLCSIRLTSVNANEIMKDSLHKTFTDCYQASGFAGGYWATALNDDRRHYYYLGWETRKLHDDYAKTELYDEEIDKLIPHMEEGTTNYSSMVRHVS</sequence>
<comment type="caution">
    <text evidence="1">The sequence shown here is derived from an EMBL/GenBank/DDBJ whole genome shotgun (WGS) entry which is preliminary data.</text>
</comment>
<accession>A0A409Y787</accession>
<dbReference type="Proteomes" id="UP000284706">
    <property type="component" value="Unassembled WGS sequence"/>
</dbReference>
<gene>
    <name evidence="1" type="ORF">CVT26_014336</name>
</gene>
<organism evidence="1 2">
    <name type="scientific">Gymnopilus dilepis</name>
    <dbReference type="NCBI Taxonomy" id="231916"/>
    <lineage>
        <taxon>Eukaryota</taxon>
        <taxon>Fungi</taxon>
        <taxon>Dikarya</taxon>
        <taxon>Basidiomycota</taxon>
        <taxon>Agaricomycotina</taxon>
        <taxon>Agaricomycetes</taxon>
        <taxon>Agaricomycetidae</taxon>
        <taxon>Agaricales</taxon>
        <taxon>Agaricineae</taxon>
        <taxon>Hymenogastraceae</taxon>
        <taxon>Gymnopilus</taxon>
    </lineage>
</organism>
<proteinExistence type="predicted"/>
<keyword evidence="2" id="KW-1185">Reference proteome</keyword>
<protein>
    <recommendedName>
        <fullName evidence="3">ABM domain-containing protein</fullName>
    </recommendedName>
</protein>
<dbReference type="EMBL" id="NHYE01001090">
    <property type="protein sequence ID" value="PPQ98860.1"/>
    <property type="molecule type" value="Genomic_DNA"/>
</dbReference>
<dbReference type="AlphaFoldDB" id="A0A409Y787"/>
<reference evidence="1 2" key="1">
    <citation type="journal article" date="2018" name="Evol. Lett.">
        <title>Horizontal gene cluster transfer increased hallucinogenic mushroom diversity.</title>
        <authorList>
            <person name="Reynolds H.T."/>
            <person name="Vijayakumar V."/>
            <person name="Gluck-Thaler E."/>
            <person name="Korotkin H.B."/>
            <person name="Matheny P.B."/>
            <person name="Slot J.C."/>
        </authorList>
    </citation>
    <scope>NUCLEOTIDE SEQUENCE [LARGE SCALE GENOMIC DNA]</scope>
    <source>
        <strain evidence="1 2">SRW20</strain>
    </source>
</reference>